<proteinExistence type="predicted"/>
<dbReference type="Proteomes" id="UP001159042">
    <property type="component" value="Unassembled WGS sequence"/>
</dbReference>
<feature type="compositionally biased region" description="Polar residues" evidence="1">
    <location>
        <begin position="442"/>
        <end position="455"/>
    </location>
</feature>
<evidence type="ECO:0000313" key="2">
    <source>
        <dbReference type="EMBL" id="KAJ8910746.1"/>
    </source>
</evidence>
<keyword evidence="3" id="KW-1185">Reference proteome</keyword>
<feature type="region of interest" description="Disordered" evidence="1">
    <location>
        <begin position="139"/>
        <end position="169"/>
    </location>
</feature>
<feature type="region of interest" description="Disordered" evidence="1">
    <location>
        <begin position="240"/>
        <end position="265"/>
    </location>
</feature>
<evidence type="ECO:0000313" key="3">
    <source>
        <dbReference type="Proteomes" id="UP001159042"/>
    </source>
</evidence>
<organism evidence="2 3">
    <name type="scientific">Exocentrus adspersus</name>
    <dbReference type="NCBI Taxonomy" id="1586481"/>
    <lineage>
        <taxon>Eukaryota</taxon>
        <taxon>Metazoa</taxon>
        <taxon>Ecdysozoa</taxon>
        <taxon>Arthropoda</taxon>
        <taxon>Hexapoda</taxon>
        <taxon>Insecta</taxon>
        <taxon>Pterygota</taxon>
        <taxon>Neoptera</taxon>
        <taxon>Endopterygota</taxon>
        <taxon>Coleoptera</taxon>
        <taxon>Polyphaga</taxon>
        <taxon>Cucujiformia</taxon>
        <taxon>Chrysomeloidea</taxon>
        <taxon>Cerambycidae</taxon>
        <taxon>Lamiinae</taxon>
        <taxon>Acanthocinini</taxon>
        <taxon>Exocentrus</taxon>
    </lineage>
</organism>
<comment type="caution">
    <text evidence="2">The sequence shown here is derived from an EMBL/GenBank/DDBJ whole genome shotgun (WGS) entry which is preliminary data.</text>
</comment>
<feature type="compositionally biased region" description="Low complexity" evidence="1">
    <location>
        <begin position="356"/>
        <end position="365"/>
    </location>
</feature>
<feature type="compositionally biased region" description="Polar residues" evidence="1">
    <location>
        <begin position="240"/>
        <end position="249"/>
    </location>
</feature>
<feature type="compositionally biased region" description="Low complexity" evidence="1">
    <location>
        <begin position="139"/>
        <end position="161"/>
    </location>
</feature>
<feature type="region of interest" description="Disordered" evidence="1">
    <location>
        <begin position="298"/>
        <end position="455"/>
    </location>
</feature>
<dbReference type="EMBL" id="JANEYG010000249">
    <property type="protein sequence ID" value="KAJ8910746.1"/>
    <property type="molecule type" value="Genomic_DNA"/>
</dbReference>
<name>A0AAV8V9Q8_9CUCU</name>
<dbReference type="AlphaFoldDB" id="A0AAV8V9Q8"/>
<accession>A0AAV8V9Q8</accession>
<feature type="compositionally biased region" description="Low complexity" evidence="1">
    <location>
        <begin position="416"/>
        <end position="441"/>
    </location>
</feature>
<gene>
    <name evidence="2" type="ORF">NQ315_017203</name>
</gene>
<reference evidence="2 3" key="1">
    <citation type="journal article" date="2023" name="Insect Mol. Biol.">
        <title>Genome sequencing provides insights into the evolution of gene families encoding plant cell wall-degrading enzymes in longhorned beetles.</title>
        <authorList>
            <person name="Shin N.R."/>
            <person name="Okamura Y."/>
            <person name="Kirsch R."/>
            <person name="Pauchet Y."/>
        </authorList>
    </citation>
    <scope>NUCLEOTIDE SEQUENCE [LARGE SCALE GENOMIC DNA]</scope>
    <source>
        <strain evidence="2">EAD_L_NR</strain>
    </source>
</reference>
<sequence>MSSEPQDYDLIDLHVRSPVLPRASPNFETYTETSDNLIDTELPVLEQKLQTANLVIPVVDSRRTSVDVEDILITIDDDEVDAPVKINTDHFLDLCQSDNLEALDVLRSLDNVLDEENDDEEDIEDCLKDLDNYLRALDSSSGSEECSSNSFDQDKTSSQSSSDDDESLRNKLRQMEENYNKFLASGCLNRAYVDTEIGGRRPSSACEIVAAGDVASRNQPARATVAVVRKERPSIHAVITTSSSESPTICSADDRTSAPGADSDEDIDWSWVQDVARDVTLERRAHAAGDCCTGTVVVEAPRPISRPGSSSEPAMQEEPKDDARGTWLRSSMRRLQHLRLPSTETGGAAEHVPMQTSSSASTAATRPVSAPSRLADSAVRVSRTRSRQSAVVSHEPSGRARSSSASSRSRSRRPRSLSSSDSSLASSVDSTPSCSPAASPTQNGQEQANASTNHR</sequence>
<evidence type="ECO:0000256" key="1">
    <source>
        <dbReference type="SAM" id="MobiDB-lite"/>
    </source>
</evidence>
<feature type="compositionally biased region" description="Low complexity" evidence="1">
    <location>
        <begin position="399"/>
        <end position="408"/>
    </location>
</feature>
<protein>
    <submittedName>
        <fullName evidence="2">Uncharacterized protein</fullName>
    </submittedName>
</protein>